<keyword evidence="1" id="KW-0378">Hydrolase</keyword>
<evidence type="ECO:0000313" key="4">
    <source>
        <dbReference type="Proteomes" id="UP000570678"/>
    </source>
</evidence>
<dbReference type="RefSeq" id="WP_062979763.1">
    <property type="nucleotide sequence ID" value="NZ_JAAXOT010000019.1"/>
</dbReference>
<dbReference type="Proteomes" id="UP000570678">
    <property type="component" value="Unassembled WGS sequence"/>
</dbReference>
<evidence type="ECO:0000259" key="2">
    <source>
        <dbReference type="Pfam" id="PF00857"/>
    </source>
</evidence>
<dbReference type="EMBL" id="JAAXOT010000019">
    <property type="protein sequence ID" value="NKY60050.1"/>
    <property type="molecule type" value="Genomic_DNA"/>
</dbReference>
<comment type="caution">
    <text evidence="3">The sequence shown here is derived from an EMBL/GenBank/DDBJ whole genome shotgun (WGS) entry which is preliminary data.</text>
</comment>
<keyword evidence="4" id="KW-1185">Reference proteome</keyword>
<dbReference type="SUPFAM" id="SSF52499">
    <property type="entry name" value="Isochorismatase-like hydrolases"/>
    <property type="match status" value="1"/>
</dbReference>
<evidence type="ECO:0000256" key="1">
    <source>
        <dbReference type="ARBA" id="ARBA00022801"/>
    </source>
</evidence>
<feature type="domain" description="Isochorismatase-like" evidence="2">
    <location>
        <begin position="7"/>
        <end position="181"/>
    </location>
</feature>
<accession>A0A846YR54</accession>
<reference evidence="3 4" key="1">
    <citation type="submission" date="2020-04" db="EMBL/GenBank/DDBJ databases">
        <title>MicrobeNet Type strains.</title>
        <authorList>
            <person name="Nicholson A.C."/>
        </authorList>
    </citation>
    <scope>NUCLEOTIDE SEQUENCE [LARGE SCALE GENOMIC DNA]</scope>
    <source>
        <strain evidence="3 4">JCM 3332</strain>
    </source>
</reference>
<organism evidence="3 4">
    <name type="scientific">Nocardia flavorosea</name>
    <dbReference type="NCBI Taxonomy" id="53429"/>
    <lineage>
        <taxon>Bacteria</taxon>
        <taxon>Bacillati</taxon>
        <taxon>Actinomycetota</taxon>
        <taxon>Actinomycetes</taxon>
        <taxon>Mycobacteriales</taxon>
        <taxon>Nocardiaceae</taxon>
        <taxon>Nocardia</taxon>
    </lineage>
</organism>
<dbReference type="InterPro" id="IPR000868">
    <property type="entry name" value="Isochorismatase-like_dom"/>
</dbReference>
<dbReference type="InterPro" id="IPR036380">
    <property type="entry name" value="Isochorismatase-like_sf"/>
</dbReference>
<dbReference type="Gene3D" id="3.40.50.850">
    <property type="entry name" value="Isochorismatase-like"/>
    <property type="match status" value="1"/>
</dbReference>
<dbReference type="GO" id="GO:0016787">
    <property type="term" value="F:hydrolase activity"/>
    <property type="evidence" value="ECO:0007669"/>
    <property type="project" value="UniProtKB-KW"/>
</dbReference>
<dbReference type="PANTHER" id="PTHR43540:SF6">
    <property type="entry name" value="ISOCHORISMATASE-LIKE DOMAIN-CONTAINING PROTEIN"/>
    <property type="match status" value="1"/>
</dbReference>
<protein>
    <submittedName>
        <fullName evidence="3">Isochorismatase family protein</fullName>
    </submittedName>
</protein>
<evidence type="ECO:0000313" key="3">
    <source>
        <dbReference type="EMBL" id="NKY60050.1"/>
    </source>
</evidence>
<dbReference type="Pfam" id="PF00857">
    <property type="entry name" value="Isochorismatase"/>
    <property type="match status" value="1"/>
</dbReference>
<dbReference type="AlphaFoldDB" id="A0A846YR54"/>
<name>A0A846YR54_9NOCA</name>
<dbReference type="PANTHER" id="PTHR43540">
    <property type="entry name" value="PEROXYUREIDOACRYLATE/UREIDOACRYLATE AMIDOHYDROLASE-RELATED"/>
    <property type="match status" value="1"/>
</dbReference>
<sequence>MSTARRALIVVDVQQEYFAGPLEVQYPPRTESLANIVVAMDAARAHDIPVVIVQHHSPSGSPVFVEGTPGWALHPDIEERTATASKHLHKEYSSVFAGTDLVEWLRAHEIDTVTIVGYMTNNCDLGTAVEAEGHGFAAEILSDATGAVHLANEAGRVSAEVLHSTLMVLLQSNYAAVTTTAEWIETLPSGAPSSKSNLVASAIAGGSAVAPVPSS</sequence>
<gene>
    <name evidence="3" type="ORF">HGA15_28685</name>
</gene>
<proteinExistence type="predicted"/>
<dbReference type="InterPro" id="IPR050272">
    <property type="entry name" value="Isochorismatase-like_hydrls"/>
</dbReference>